<evidence type="ECO:0000256" key="5">
    <source>
        <dbReference type="ARBA" id="ARBA00023136"/>
    </source>
</evidence>
<dbReference type="InterPro" id="IPR000301">
    <property type="entry name" value="Tetraspanin_animals"/>
</dbReference>
<keyword evidence="3 8" id="KW-0812">Transmembrane</keyword>
<dbReference type="PANTHER" id="PTHR19282:SF548">
    <property type="entry name" value="TETRASPANIN"/>
    <property type="match status" value="1"/>
</dbReference>
<dbReference type="EMBL" id="JAACNH010000009">
    <property type="protein sequence ID" value="KAG8432127.1"/>
    <property type="molecule type" value="Genomic_DNA"/>
</dbReference>
<comment type="subcellular location">
    <subcellularLocation>
        <location evidence="1 8">Membrane</location>
        <topology evidence="1 8">Multi-pass membrane protein</topology>
    </subcellularLocation>
</comment>
<accession>A0A8T2IKG3</accession>
<evidence type="ECO:0000313" key="10">
    <source>
        <dbReference type="Proteomes" id="UP000812440"/>
    </source>
</evidence>
<keyword evidence="6" id="KW-0325">Glycoprotein</keyword>
<dbReference type="OrthoDB" id="10033535at2759"/>
<evidence type="ECO:0000313" key="9">
    <source>
        <dbReference type="EMBL" id="KAG8432127.1"/>
    </source>
</evidence>
<evidence type="ECO:0000256" key="1">
    <source>
        <dbReference type="ARBA" id="ARBA00004141"/>
    </source>
</evidence>
<dbReference type="GO" id="GO:0016477">
    <property type="term" value="P:cell migration"/>
    <property type="evidence" value="ECO:0007669"/>
    <property type="project" value="TreeGrafter"/>
</dbReference>
<keyword evidence="10" id="KW-1185">Reference proteome</keyword>
<feature type="transmembrane region" description="Helical" evidence="8">
    <location>
        <begin position="21"/>
        <end position="39"/>
    </location>
</feature>
<evidence type="ECO:0000256" key="7">
    <source>
        <dbReference type="PIRSR" id="PIRSR002419-1"/>
    </source>
</evidence>
<dbReference type="Gene3D" id="1.10.1450.10">
    <property type="entry name" value="Tetraspanin"/>
    <property type="match status" value="1"/>
</dbReference>
<evidence type="ECO:0000256" key="8">
    <source>
        <dbReference type="RuleBase" id="RU361218"/>
    </source>
</evidence>
<dbReference type="SUPFAM" id="SSF48652">
    <property type="entry name" value="Tetraspanin"/>
    <property type="match status" value="1"/>
</dbReference>
<feature type="transmembrane region" description="Helical" evidence="8">
    <location>
        <begin position="92"/>
        <end position="111"/>
    </location>
</feature>
<gene>
    <name evidence="9" type="ORF">GDO86_016672</name>
</gene>
<dbReference type="AlphaFoldDB" id="A0A8T2IKG3"/>
<proteinExistence type="inferred from homology"/>
<comment type="similarity">
    <text evidence="2 8">Belongs to the tetraspanin (TM4SF) family.</text>
</comment>
<keyword evidence="5 8" id="KW-0472">Membrane</keyword>
<evidence type="ECO:0000256" key="6">
    <source>
        <dbReference type="ARBA" id="ARBA00023180"/>
    </source>
</evidence>
<feature type="disulfide bond" evidence="7">
    <location>
        <begin position="150"/>
        <end position="172"/>
    </location>
</feature>
<feature type="transmembrane region" description="Helical" evidence="8">
    <location>
        <begin position="59"/>
        <end position="80"/>
    </location>
</feature>
<dbReference type="PIRSF" id="PIRSF002419">
    <property type="entry name" value="Tetraspanin"/>
    <property type="match status" value="1"/>
</dbReference>
<protein>
    <recommendedName>
        <fullName evidence="8">Tetraspanin</fullName>
    </recommendedName>
</protein>
<keyword evidence="4 8" id="KW-1133">Transmembrane helix</keyword>
<dbReference type="Pfam" id="PF00335">
    <property type="entry name" value="Tetraspanin"/>
    <property type="match status" value="1"/>
</dbReference>
<name>A0A8T2IKG3_9PIPI</name>
<evidence type="ECO:0000256" key="3">
    <source>
        <dbReference type="ARBA" id="ARBA00022692"/>
    </source>
</evidence>
<dbReference type="Proteomes" id="UP000812440">
    <property type="component" value="Chromosome 9"/>
</dbReference>
<reference evidence="9" key="1">
    <citation type="thesis" date="2020" institute="ProQuest LLC" country="789 East Eisenhower Parkway, Ann Arbor, MI, USA">
        <title>Comparative Genomics and Chromosome Evolution.</title>
        <authorList>
            <person name="Mudd A.B."/>
        </authorList>
    </citation>
    <scope>NUCLEOTIDE SEQUENCE</scope>
    <source>
        <strain evidence="9">Female2</strain>
        <tissue evidence="9">Blood</tissue>
    </source>
</reference>
<dbReference type="PANTHER" id="PTHR19282">
    <property type="entry name" value="TETRASPANIN"/>
    <property type="match status" value="1"/>
</dbReference>
<organism evidence="9 10">
    <name type="scientific">Hymenochirus boettgeri</name>
    <name type="common">Congo dwarf clawed frog</name>
    <dbReference type="NCBI Taxonomy" id="247094"/>
    <lineage>
        <taxon>Eukaryota</taxon>
        <taxon>Metazoa</taxon>
        <taxon>Chordata</taxon>
        <taxon>Craniata</taxon>
        <taxon>Vertebrata</taxon>
        <taxon>Euteleostomi</taxon>
        <taxon>Amphibia</taxon>
        <taxon>Batrachia</taxon>
        <taxon>Anura</taxon>
        <taxon>Pipoidea</taxon>
        <taxon>Pipidae</taxon>
        <taxon>Pipinae</taxon>
        <taxon>Hymenochirus</taxon>
    </lineage>
</organism>
<evidence type="ECO:0000256" key="4">
    <source>
        <dbReference type="ARBA" id="ARBA00022989"/>
    </source>
</evidence>
<dbReference type="InterPro" id="IPR008952">
    <property type="entry name" value="Tetraspanin_EC2_sf"/>
</dbReference>
<keyword evidence="7" id="KW-1015">Disulfide bond</keyword>
<evidence type="ECO:0000256" key="2">
    <source>
        <dbReference type="ARBA" id="ARBA00006840"/>
    </source>
</evidence>
<dbReference type="InterPro" id="IPR018499">
    <property type="entry name" value="Tetraspanin/Peripherin"/>
</dbReference>
<dbReference type="PRINTS" id="PR00259">
    <property type="entry name" value="TMFOUR"/>
</dbReference>
<feature type="transmembrane region" description="Helical" evidence="8">
    <location>
        <begin position="209"/>
        <end position="232"/>
    </location>
</feature>
<comment type="caution">
    <text evidence="9">The sequence shown here is derived from an EMBL/GenBank/DDBJ whole genome shotgun (WGS) entry which is preliminary data.</text>
</comment>
<sequence length="242" mass="26663">MEKGTQDTGEASMYKDQFLPYHPIVWVTGVVLLCVGTSVQLRLTDISVVLSETTSGAPVVLAVTGIIIFLLSAFGAVAALKENNVLIKIYSAMMLLMFIIEIIVGISAYSYRDKLQSEASRRFQQILVRYGSEEQLTRGIDRVQQQFRCCGAQNFTDWFNTSSAFNVPTSCCQKVAPRCGEKATENTGNIYVEGCVVKLRNWIAQHVDIIGAVGVGLGFAQIIGIFLSFLLVKILQENYVSL</sequence>
<dbReference type="GO" id="GO:0005886">
    <property type="term" value="C:plasma membrane"/>
    <property type="evidence" value="ECO:0007669"/>
    <property type="project" value="TreeGrafter"/>
</dbReference>